<dbReference type="SUPFAM" id="SSF56112">
    <property type="entry name" value="Protein kinase-like (PK-like)"/>
    <property type="match status" value="1"/>
</dbReference>
<gene>
    <name evidence="2" type="ORF">SK128_025517</name>
</gene>
<keyword evidence="3" id="KW-1185">Reference proteome</keyword>
<dbReference type="PANTHER" id="PTHR11012">
    <property type="entry name" value="PROTEIN KINASE-LIKE DOMAIN-CONTAINING"/>
    <property type="match status" value="1"/>
</dbReference>
<dbReference type="AlphaFoldDB" id="A0AAN9A838"/>
<evidence type="ECO:0000313" key="3">
    <source>
        <dbReference type="Proteomes" id="UP001381693"/>
    </source>
</evidence>
<dbReference type="Proteomes" id="UP001381693">
    <property type="component" value="Unassembled WGS sequence"/>
</dbReference>
<sequence length="387" mass="44828">MSSKLEPLSCIEDVNQQWIERMLTPKFGASITVQSWSYRIPASREGFMSDIAYLHILCCTAEGQQKNLRLVLKVLPKDKDRRQFMIRGGLDKREIYFYNFIMSKEFQVICSDIKLVLPVPDVYYAGYVENAVTLVMGDLSFKKFKSVIIPEGTTLNQTKIAFQALGRIHAAGLIYINKYGEKCSNLAEVASVFNNDFYDEFFVPNLETMIKMYKNSPQEEIIKALVPKTKEMIYLRNRYPLLKTVIHGDFWAGQLMYSDDESEAIVIDWQYCSINNAASDILSMFFMSCSPHILEYHLDEVLKSYWNSLQAVMEAAAVAINVTYEEFRENIENLWLYGFMMIAISIHDFLGAGNLTHERLHGYIDFLYRKGVFAKFITMIEHENREK</sequence>
<dbReference type="InterPro" id="IPR015897">
    <property type="entry name" value="CHK_kinase-like"/>
</dbReference>
<evidence type="ECO:0000259" key="1">
    <source>
        <dbReference type="SMART" id="SM00587"/>
    </source>
</evidence>
<dbReference type="Pfam" id="PF02958">
    <property type="entry name" value="EcKL"/>
    <property type="match status" value="1"/>
</dbReference>
<dbReference type="InterPro" id="IPR004119">
    <property type="entry name" value="EcKL"/>
</dbReference>
<protein>
    <recommendedName>
        <fullName evidence="1">CHK kinase-like domain-containing protein</fullName>
    </recommendedName>
</protein>
<organism evidence="2 3">
    <name type="scientific">Halocaridina rubra</name>
    <name type="common">Hawaiian red shrimp</name>
    <dbReference type="NCBI Taxonomy" id="373956"/>
    <lineage>
        <taxon>Eukaryota</taxon>
        <taxon>Metazoa</taxon>
        <taxon>Ecdysozoa</taxon>
        <taxon>Arthropoda</taxon>
        <taxon>Crustacea</taxon>
        <taxon>Multicrustacea</taxon>
        <taxon>Malacostraca</taxon>
        <taxon>Eumalacostraca</taxon>
        <taxon>Eucarida</taxon>
        <taxon>Decapoda</taxon>
        <taxon>Pleocyemata</taxon>
        <taxon>Caridea</taxon>
        <taxon>Atyoidea</taxon>
        <taxon>Atyidae</taxon>
        <taxon>Halocaridina</taxon>
    </lineage>
</organism>
<name>A0AAN9A838_HALRR</name>
<evidence type="ECO:0000313" key="2">
    <source>
        <dbReference type="EMBL" id="KAK7078113.1"/>
    </source>
</evidence>
<dbReference type="InterPro" id="IPR011009">
    <property type="entry name" value="Kinase-like_dom_sf"/>
</dbReference>
<accession>A0AAN9A838</accession>
<dbReference type="Gene3D" id="3.90.1200.10">
    <property type="match status" value="1"/>
</dbReference>
<dbReference type="PANTHER" id="PTHR11012:SF30">
    <property type="entry name" value="PROTEIN KINASE-LIKE DOMAIN-CONTAINING"/>
    <property type="match status" value="1"/>
</dbReference>
<dbReference type="EMBL" id="JAXCGZ010008009">
    <property type="protein sequence ID" value="KAK7078113.1"/>
    <property type="molecule type" value="Genomic_DNA"/>
</dbReference>
<proteinExistence type="predicted"/>
<reference evidence="2 3" key="1">
    <citation type="submission" date="2023-11" db="EMBL/GenBank/DDBJ databases">
        <title>Halocaridina rubra genome assembly.</title>
        <authorList>
            <person name="Smith C."/>
        </authorList>
    </citation>
    <scope>NUCLEOTIDE SEQUENCE [LARGE SCALE GENOMIC DNA]</scope>
    <source>
        <strain evidence="2">EP-1</strain>
        <tissue evidence="2">Whole</tissue>
    </source>
</reference>
<comment type="caution">
    <text evidence="2">The sequence shown here is derived from an EMBL/GenBank/DDBJ whole genome shotgun (WGS) entry which is preliminary data.</text>
</comment>
<feature type="domain" description="CHK kinase-like" evidence="1">
    <location>
        <begin position="134"/>
        <end position="315"/>
    </location>
</feature>
<dbReference type="SMART" id="SM00587">
    <property type="entry name" value="CHK"/>
    <property type="match status" value="1"/>
</dbReference>